<evidence type="ECO:0000313" key="1">
    <source>
        <dbReference type="EMBL" id="PWA37703.1"/>
    </source>
</evidence>
<protein>
    <submittedName>
        <fullName evidence="1">Uncharacterized protein</fullName>
    </submittedName>
</protein>
<dbReference type="AlphaFoldDB" id="A0A2U1KM17"/>
<proteinExistence type="predicted"/>
<gene>
    <name evidence="1" type="ORF">CTI12_AA587920</name>
</gene>
<dbReference type="EMBL" id="PKPP01016455">
    <property type="protein sequence ID" value="PWA37703.1"/>
    <property type="molecule type" value="Genomic_DNA"/>
</dbReference>
<dbReference type="OrthoDB" id="1747046at2759"/>
<keyword evidence="2" id="KW-1185">Reference proteome</keyword>
<accession>A0A2U1KM17</accession>
<sequence length="77" mass="8875">MDYRPRDEEAERERTRESLIALSYCEPEKIADTTQAVKPNSKDKAFDELRSKLISITEVDSGSKAAGEFMNEYQKRT</sequence>
<dbReference type="Proteomes" id="UP000245207">
    <property type="component" value="Unassembled WGS sequence"/>
</dbReference>
<name>A0A2U1KM17_ARTAN</name>
<reference evidence="1 2" key="1">
    <citation type="journal article" date="2018" name="Mol. Plant">
        <title>The genome of Artemisia annua provides insight into the evolution of Asteraceae family and artemisinin biosynthesis.</title>
        <authorList>
            <person name="Shen Q."/>
            <person name="Zhang L."/>
            <person name="Liao Z."/>
            <person name="Wang S."/>
            <person name="Yan T."/>
            <person name="Shi P."/>
            <person name="Liu M."/>
            <person name="Fu X."/>
            <person name="Pan Q."/>
            <person name="Wang Y."/>
            <person name="Lv Z."/>
            <person name="Lu X."/>
            <person name="Zhang F."/>
            <person name="Jiang W."/>
            <person name="Ma Y."/>
            <person name="Chen M."/>
            <person name="Hao X."/>
            <person name="Li L."/>
            <person name="Tang Y."/>
            <person name="Lv G."/>
            <person name="Zhou Y."/>
            <person name="Sun X."/>
            <person name="Brodelius P.E."/>
            <person name="Rose J.K.C."/>
            <person name="Tang K."/>
        </authorList>
    </citation>
    <scope>NUCLEOTIDE SEQUENCE [LARGE SCALE GENOMIC DNA]</scope>
    <source>
        <strain evidence="2">cv. Huhao1</strain>
        <tissue evidence="1">Leaf</tissue>
    </source>
</reference>
<dbReference type="Pfam" id="PF21737">
    <property type="entry name" value="DUF6865"/>
    <property type="match status" value="1"/>
</dbReference>
<evidence type="ECO:0000313" key="2">
    <source>
        <dbReference type="Proteomes" id="UP000245207"/>
    </source>
</evidence>
<comment type="caution">
    <text evidence="1">The sequence shown here is derived from an EMBL/GenBank/DDBJ whole genome shotgun (WGS) entry which is preliminary data.</text>
</comment>
<organism evidence="1 2">
    <name type="scientific">Artemisia annua</name>
    <name type="common">Sweet wormwood</name>
    <dbReference type="NCBI Taxonomy" id="35608"/>
    <lineage>
        <taxon>Eukaryota</taxon>
        <taxon>Viridiplantae</taxon>
        <taxon>Streptophyta</taxon>
        <taxon>Embryophyta</taxon>
        <taxon>Tracheophyta</taxon>
        <taxon>Spermatophyta</taxon>
        <taxon>Magnoliopsida</taxon>
        <taxon>eudicotyledons</taxon>
        <taxon>Gunneridae</taxon>
        <taxon>Pentapetalae</taxon>
        <taxon>asterids</taxon>
        <taxon>campanulids</taxon>
        <taxon>Asterales</taxon>
        <taxon>Asteraceae</taxon>
        <taxon>Asteroideae</taxon>
        <taxon>Anthemideae</taxon>
        <taxon>Artemisiinae</taxon>
        <taxon>Artemisia</taxon>
    </lineage>
</organism>
<dbReference type="InterPro" id="IPR049198">
    <property type="entry name" value="DUF6865"/>
</dbReference>